<dbReference type="AlphaFoldDB" id="A0AAJ0CJX4"/>
<organism evidence="3 4">
    <name type="scientific">Conoideocrella luteorostrata</name>
    <dbReference type="NCBI Taxonomy" id="1105319"/>
    <lineage>
        <taxon>Eukaryota</taxon>
        <taxon>Fungi</taxon>
        <taxon>Dikarya</taxon>
        <taxon>Ascomycota</taxon>
        <taxon>Pezizomycotina</taxon>
        <taxon>Sordariomycetes</taxon>
        <taxon>Hypocreomycetidae</taxon>
        <taxon>Hypocreales</taxon>
        <taxon>Clavicipitaceae</taxon>
        <taxon>Conoideocrella</taxon>
    </lineage>
</organism>
<dbReference type="Proteomes" id="UP001251528">
    <property type="component" value="Unassembled WGS sequence"/>
</dbReference>
<dbReference type="GO" id="GO:0016042">
    <property type="term" value="P:lipid catabolic process"/>
    <property type="evidence" value="ECO:0007669"/>
    <property type="project" value="UniProtKB-KW"/>
</dbReference>
<comment type="caution">
    <text evidence="3">The sequence shown here is derived from an EMBL/GenBank/DDBJ whole genome shotgun (WGS) entry which is preliminary data.</text>
</comment>
<evidence type="ECO:0000313" key="3">
    <source>
        <dbReference type="EMBL" id="KAK2593002.1"/>
    </source>
</evidence>
<dbReference type="InterPro" id="IPR016035">
    <property type="entry name" value="Acyl_Trfase/lysoPLipase"/>
</dbReference>
<dbReference type="PANTHER" id="PTHR24185:SF1">
    <property type="entry name" value="CALCIUM-INDEPENDENT PHOSPHOLIPASE A2-GAMMA"/>
    <property type="match status" value="1"/>
</dbReference>
<sequence length="353" mass="39958">MLGRFRMPVDRAMKQYKDLGGRVFGSPRLVHKGRLPLIALQNKFSASTFTTVINEVCDAHGHAVRANCVFSAVPLAAHTGGCKTLVPLPEQSITPKLGGPLMLCIHRAVLALGAIRDTGISDAKVLFRSYETKKSPDCDRYPLNPGPACGLPVWMVARAITAAPTYFKHITIPDTMGNQWVFIDGGLEKNNPTWEGYKELKWGTDSPPEIAVSIGACRQNREILNGKYNLNKSRWLMKLQKARKAHGGNTKDADEDMQSVGINYWRFDDNKRGVRRPQWKQIKMDEWKDGKDGTLSKMQRLVREYLADTAVGEELRECAKRLVKHRRLRLQRPQEWQEFACPTWNYQYGCSTN</sequence>
<keyword evidence="2" id="KW-0442">Lipid degradation</keyword>
<dbReference type="GO" id="GO:0016020">
    <property type="term" value="C:membrane"/>
    <property type="evidence" value="ECO:0007669"/>
    <property type="project" value="TreeGrafter"/>
</dbReference>
<dbReference type="Gene3D" id="3.40.1090.10">
    <property type="entry name" value="Cytosolic phospholipase A2 catalytic domain"/>
    <property type="match status" value="1"/>
</dbReference>
<dbReference type="SUPFAM" id="SSF52151">
    <property type="entry name" value="FabD/lysophospholipase-like"/>
    <property type="match status" value="1"/>
</dbReference>
<keyword evidence="2" id="KW-0443">Lipid metabolism</keyword>
<name>A0AAJ0CJX4_9HYPO</name>
<evidence type="ECO:0000313" key="4">
    <source>
        <dbReference type="Proteomes" id="UP001251528"/>
    </source>
</evidence>
<dbReference type="PANTHER" id="PTHR24185">
    <property type="entry name" value="CALCIUM-INDEPENDENT PHOSPHOLIPASE A2-GAMMA"/>
    <property type="match status" value="1"/>
</dbReference>
<accession>A0AAJ0CJX4</accession>
<gene>
    <name evidence="3" type="ORF">QQS21_009292</name>
</gene>
<reference evidence="3" key="1">
    <citation type="submission" date="2023-06" db="EMBL/GenBank/DDBJ databases">
        <title>Conoideocrella luteorostrata (Hypocreales: Clavicipitaceae), a potential biocontrol fungus for elongate hemlock scale in United States Christmas tree production areas.</title>
        <authorList>
            <person name="Barrett H."/>
            <person name="Lovett B."/>
            <person name="Macias A.M."/>
            <person name="Stajich J.E."/>
            <person name="Kasson M.T."/>
        </authorList>
    </citation>
    <scope>NUCLEOTIDE SEQUENCE</scope>
    <source>
        <strain evidence="3">ARSEF 14590</strain>
    </source>
</reference>
<evidence type="ECO:0000256" key="1">
    <source>
        <dbReference type="ARBA" id="ARBA00022801"/>
    </source>
</evidence>
<evidence type="ECO:0008006" key="5">
    <source>
        <dbReference type="Google" id="ProtNLM"/>
    </source>
</evidence>
<proteinExistence type="predicted"/>
<keyword evidence="4" id="KW-1185">Reference proteome</keyword>
<evidence type="ECO:0000256" key="2">
    <source>
        <dbReference type="ARBA" id="ARBA00022963"/>
    </source>
</evidence>
<dbReference type="EMBL" id="JASWJB010000233">
    <property type="protein sequence ID" value="KAK2593002.1"/>
    <property type="molecule type" value="Genomic_DNA"/>
</dbReference>
<protein>
    <recommendedName>
        <fullName evidence="5">PNPLA domain-containing protein</fullName>
    </recommendedName>
</protein>
<keyword evidence="1" id="KW-0378">Hydrolase</keyword>
<dbReference type="GO" id="GO:0019369">
    <property type="term" value="P:arachidonate metabolic process"/>
    <property type="evidence" value="ECO:0007669"/>
    <property type="project" value="TreeGrafter"/>
</dbReference>
<dbReference type="GO" id="GO:0047499">
    <property type="term" value="F:calcium-independent phospholipase A2 activity"/>
    <property type="evidence" value="ECO:0007669"/>
    <property type="project" value="TreeGrafter"/>
</dbReference>